<gene>
    <name evidence="2" type="ordered locus">Acry_0689</name>
</gene>
<keyword evidence="3" id="KW-1185">Reference proteome</keyword>
<evidence type="ECO:0000256" key="1">
    <source>
        <dbReference type="SAM" id="MobiDB-lite"/>
    </source>
</evidence>
<feature type="compositionally biased region" description="Basic residues" evidence="1">
    <location>
        <begin position="1"/>
        <end position="11"/>
    </location>
</feature>
<feature type="compositionally biased region" description="Low complexity" evidence="1">
    <location>
        <begin position="40"/>
        <end position="49"/>
    </location>
</feature>
<proteinExistence type="predicted"/>
<organism evidence="2 3">
    <name type="scientific">Acidiphilium cryptum (strain JF-5)</name>
    <dbReference type="NCBI Taxonomy" id="349163"/>
    <lineage>
        <taxon>Bacteria</taxon>
        <taxon>Pseudomonadati</taxon>
        <taxon>Pseudomonadota</taxon>
        <taxon>Alphaproteobacteria</taxon>
        <taxon>Acetobacterales</taxon>
        <taxon>Acidocellaceae</taxon>
        <taxon>Acidiphilium</taxon>
    </lineage>
</organism>
<accession>A5FWC8</accession>
<dbReference type="AlphaFoldDB" id="A5FWC8"/>
<dbReference type="HOGENOM" id="CLU_2178090_0_0_5"/>
<protein>
    <submittedName>
        <fullName evidence="2">Uncharacterized protein</fullName>
    </submittedName>
</protein>
<dbReference type="EMBL" id="CP000697">
    <property type="protein sequence ID" value="ABQ29910.1"/>
    <property type="molecule type" value="Genomic_DNA"/>
</dbReference>
<dbReference type="Proteomes" id="UP000000245">
    <property type="component" value="Chromosome"/>
</dbReference>
<sequence length="109" mass="11750">MRERHVHHRLRRPGEGRVGLPDHAGRGLRGDRLGRHVGDAHAGMGDAGDTQQSGGRHGSDDGLFHCQSPELSGCPGLTTGPSHPRCAGCRPVGFIVLERSGNRFDNCRR</sequence>
<evidence type="ECO:0000313" key="3">
    <source>
        <dbReference type="Proteomes" id="UP000000245"/>
    </source>
</evidence>
<name>A5FWC8_ACICJ</name>
<feature type="compositionally biased region" description="Basic and acidic residues" evidence="1">
    <location>
        <begin position="23"/>
        <end position="39"/>
    </location>
</feature>
<dbReference type="STRING" id="349163.Acry_0689"/>
<feature type="region of interest" description="Disordered" evidence="1">
    <location>
        <begin position="1"/>
        <end position="64"/>
    </location>
</feature>
<reference evidence="2 3" key="1">
    <citation type="submission" date="2007-05" db="EMBL/GenBank/DDBJ databases">
        <title>Complete sequence of chromosome of Acidiphilium cryptum JF-5.</title>
        <authorList>
            <consortium name="US DOE Joint Genome Institute"/>
            <person name="Copeland A."/>
            <person name="Lucas S."/>
            <person name="Lapidus A."/>
            <person name="Barry K."/>
            <person name="Detter J.C."/>
            <person name="Glavina del Rio T."/>
            <person name="Hammon N."/>
            <person name="Israni S."/>
            <person name="Dalin E."/>
            <person name="Tice H."/>
            <person name="Pitluck S."/>
            <person name="Sims D."/>
            <person name="Brettin T."/>
            <person name="Bruce D."/>
            <person name="Han C."/>
            <person name="Schmutz J."/>
            <person name="Larimer F."/>
            <person name="Land M."/>
            <person name="Hauser L."/>
            <person name="Kyrpides N."/>
            <person name="Kim E."/>
            <person name="Magnuson T."/>
            <person name="Richardson P."/>
        </authorList>
    </citation>
    <scope>NUCLEOTIDE SEQUENCE [LARGE SCALE GENOMIC DNA]</scope>
    <source>
        <strain evidence="2 3">JF-5</strain>
    </source>
</reference>
<evidence type="ECO:0000313" key="2">
    <source>
        <dbReference type="EMBL" id="ABQ29910.1"/>
    </source>
</evidence>
<dbReference type="KEGG" id="acr:Acry_0689"/>